<dbReference type="EMBL" id="GBXM01077899">
    <property type="protein sequence ID" value="JAH30678.1"/>
    <property type="molecule type" value="Transcribed_RNA"/>
</dbReference>
<accession>A0A0E9RQQ2</accession>
<proteinExistence type="predicted"/>
<organism evidence="1">
    <name type="scientific">Anguilla anguilla</name>
    <name type="common">European freshwater eel</name>
    <name type="synonym">Muraena anguilla</name>
    <dbReference type="NCBI Taxonomy" id="7936"/>
    <lineage>
        <taxon>Eukaryota</taxon>
        <taxon>Metazoa</taxon>
        <taxon>Chordata</taxon>
        <taxon>Craniata</taxon>
        <taxon>Vertebrata</taxon>
        <taxon>Euteleostomi</taxon>
        <taxon>Actinopterygii</taxon>
        <taxon>Neopterygii</taxon>
        <taxon>Teleostei</taxon>
        <taxon>Anguilliformes</taxon>
        <taxon>Anguillidae</taxon>
        <taxon>Anguilla</taxon>
    </lineage>
</organism>
<reference evidence="1" key="1">
    <citation type="submission" date="2014-11" db="EMBL/GenBank/DDBJ databases">
        <authorList>
            <person name="Amaro Gonzalez C."/>
        </authorList>
    </citation>
    <scope>NUCLEOTIDE SEQUENCE</scope>
</reference>
<evidence type="ECO:0000313" key="1">
    <source>
        <dbReference type="EMBL" id="JAH30678.1"/>
    </source>
</evidence>
<name>A0A0E9RQQ2_ANGAN</name>
<dbReference type="AlphaFoldDB" id="A0A0E9RQQ2"/>
<protein>
    <submittedName>
        <fullName evidence="1">Uncharacterized protein</fullName>
    </submittedName>
</protein>
<reference evidence="1" key="2">
    <citation type="journal article" date="2015" name="Fish Shellfish Immunol.">
        <title>Early steps in the European eel (Anguilla anguilla)-Vibrio vulnificus interaction in the gills: Role of the RtxA13 toxin.</title>
        <authorList>
            <person name="Callol A."/>
            <person name="Pajuelo D."/>
            <person name="Ebbesson L."/>
            <person name="Teles M."/>
            <person name="MacKenzie S."/>
            <person name="Amaro C."/>
        </authorList>
    </citation>
    <scope>NUCLEOTIDE SEQUENCE</scope>
</reference>
<sequence>MIVKYPFSQPFILMPVRDSSVSISAFVPVVRCDPK</sequence>